<name>A0A4R2H4K0_9ACTN</name>
<dbReference type="GO" id="GO:0047661">
    <property type="term" value="F:amino-acid racemase activity"/>
    <property type="evidence" value="ECO:0007669"/>
    <property type="project" value="InterPro"/>
</dbReference>
<dbReference type="PANTHER" id="PTHR21198">
    <property type="entry name" value="GLUTAMATE RACEMASE"/>
    <property type="match status" value="1"/>
</dbReference>
<dbReference type="PROSITE" id="PS00923">
    <property type="entry name" value="ASP_GLU_RACEMASE_1"/>
    <property type="match status" value="1"/>
</dbReference>
<organism evidence="3 4">
    <name type="scientific">Kribbella steppae</name>
    <dbReference type="NCBI Taxonomy" id="2512223"/>
    <lineage>
        <taxon>Bacteria</taxon>
        <taxon>Bacillati</taxon>
        <taxon>Actinomycetota</taxon>
        <taxon>Actinomycetes</taxon>
        <taxon>Propionibacteriales</taxon>
        <taxon>Kribbellaceae</taxon>
        <taxon>Kribbella</taxon>
    </lineage>
</organism>
<dbReference type="SUPFAM" id="SSF53681">
    <property type="entry name" value="Aspartate/glutamate racemase"/>
    <property type="match status" value="2"/>
</dbReference>
<dbReference type="PANTHER" id="PTHR21198:SF7">
    <property type="entry name" value="ASPARTATE-GLUTAMATE RACEMASE FAMILY"/>
    <property type="match status" value="1"/>
</dbReference>
<dbReference type="EMBL" id="SLWN01000013">
    <property type="protein sequence ID" value="TCO19695.1"/>
    <property type="molecule type" value="Genomic_DNA"/>
</dbReference>
<evidence type="ECO:0000256" key="2">
    <source>
        <dbReference type="ARBA" id="ARBA00023235"/>
    </source>
</evidence>
<proteinExistence type="inferred from homology"/>
<dbReference type="InterPro" id="IPR015942">
    <property type="entry name" value="Asp/Glu/hydantoin_racemase"/>
</dbReference>
<evidence type="ECO:0000256" key="1">
    <source>
        <dbReference type="ARBA" id="ARBA00007847"/>
    </source>
</evidence>
<gene>
    <name evidence="3" type="ORF">EV652_11394</name>
</gene>
<comment type="similarity">
    <text evidence="1">Belongs to the aspartate/glutamate racemases family.</text>
</comment>
<dbReference type="InterPro" id="IPR001920">
    <property type="entry name" value="Asp/Glu_race"/>
</dbReference>
<dbReference type="Proteomes" id="UP000294508">
    <property type="component" value="Unassembled WGS sequence"/>
</dbReference>
<dbReference type="RefSeq" id="WP_132213168.1">
    <property type="nucleotide sequence ID" value="NZ_SLWN01000013.1"/>
</dbReference>
<dbReference type="AlphaFoldDB" id="A0A4R2H4K0"/>
<evidence type="ECO:0000313" key="3">
    <source>
        <dbReference type="EMBL" id="TCO19695.1"/>
    </source>
</evidence>
<keyword evidence="2" id="KW-0413">Isomerase</keyword>
<evidence type="ECO:0000313" key="4">
    <source>
        <dbReference type="Proteomes" id="UP000294508"/>
    </source>
</evidence>
<sequence>MSATAGRRIGVLGGMGPAATVDFYAKLIEETPAGRDQDHLPVVIWADPRVPDRSASLLGGAADPTPWLRSGIEALKQAGCDLLAVPCNTAHAFVPALAAEAGMRLVSIVDVTAETIASSGVRVVGLLATNGTVRTGLYAEALAERGVAVIEPDPGDQQLVVNVIASVKAGRVGPVDARALTAVARRLAARGAEQVVAACTELVLAMNEGDLGPPVVDPARLLARRMVEIVTLAHCAPRQLPAGSRLG</sequence>
<dbReference type="Pfam" id="PF01177">
    <property type="entry name" value="Asp_Glu_race"/>
    <property type="match status" value="1"/>
</dbReference>
<dbReference type="OrthoDB" id="9803739at2"/>
<comment type="caution">
    <text evidence="3">The sequence shown here is derived from an EMBL/GenBank/DDBJ whole genome shotgun (WGS) entry which is preliminary data.</text>
</comment>
<keyword evidence="4" id="KW-1185">Reference proteome</keyword>
<reference evidence="3 4" key="1">
    <citation type="journal article" date="2015" name="Stand. Genomic Sci.">
        <title>Genomic Encyclopedia of Bacterial and Archaeal Type Strains, Phase III: the genomes of soil and plant-associated and newly described type strains.</title>
        <authorList>
            <person name="Whitman W.B."/>
            <person name="Woyke T."/>
            <person name="Klenk H.P."/>
            <person name="Zhou Y."/>
            <person name="Lilburn T.G."/>
            <person name="Beck B.J."/>
            <person name="De Vos P."/>
            <person name="Vandamme P."/>
            <person name="Eisen J.A."/>
            <person name="Garrity G."/>
            <person name="Hugenholtz P."/>
            <person name="Kyrpides N.C."/>
        </authorList>
    </citation>
    <scope>NUCLEOTIDE SEQUENCE [LARGE SCALE GENOMIC DNA]</scope>
    <source>
        <strain evidence="3 4">VKM Ac-2572</strain>
    </source>
</reference>
<dbReference type="InterPro" id="IPR018187">
    <property type="entry name" value="Asp/Glu_racemase_AS_1"/>
</dbReference>
<accession>A0A4R2H4K0</accession>
<dbReference type="Gene3D" id="3.40.50.1860">
    <property type="match status" value="2"/>
</dbReference>
<dbReference type="NCBIfam" id="TIGR00035">
    <property type="entry name" value="asp_race"/>
    <property type="match status" value="1"/>
</dbReference>
<protein>
    <submittedName>
        <fullName evidence="3">Aspartate racemase</fullName>
    </submittedName>
</protein>
<dbReference type="InterPro" id="IPR004380">
    <property type="entry name" value="Asp_race"/>
</dbReference>